<evidence type="ECO:0000256" key="7">
    <source>
        <dbReference type="ARBA" id="ARBA00022989"/>
    </source>
</evidence>
<keyword evidence="8 10" id="KW-0472">Membrane</keyword>
<evidence type="ECO:0000256" key="4">
    <source>
        <dbReference type="ARBA" id="ARBA00022475"/>
    </source>
</evidence>
<proteinExistence type="inferred from homology"/>
<dbReference type="Proteomes" id="UP000178526">
    <property type="component" value="Unassembled WGS sequence"/>
</dbReference>
<keyword evidence="9 10" id="KW-0131">Cell cycle</keyword>
<dbReference type="AlphaFoldDB" id="A0A1F7RAB9"/>
<dbReference type="InterPro" id="IPR003838">
    <property type="entry name" value="ABC3_permease_C"/>
</dbReference>
<sequence>MLYRNLSFFLIEALKNLKGNFYLHLTIILIISISFFIFGTLLIFDTNIDRALSSISKDLSLVVFLKDDVASGSEDFLKLKKFLLNYPAVKVVHYTSRLDAYLDFKKNFKGYEKVVEEIEDNPFPSSFEVRIKENYSNKKELADLISILSKWKSVEGLSLSKDWVNHFFSFISLIRMVIWLLVALIGTGLILIIYNGIKLTIHSKGSQIEIMKLVGGTNWFIRGQFIFEGIIEGLLGSGMSLLVLYLAYNLMFQKITGAFSFIFPQQAFSFFSVNDTLLLIGSGTILGILGGVLSTTKYLKN</sequence>
<evidence type="ECO:0000256" key="6">
    <source>
        <dbReference type="ARBA" id="ARBA00022692"/>
    </source>
</evidence>
<comment type="caution">
    <text evidence="14">The sequence shown here is derived from an EMBL/GenBank/DDBJ whole genome shotgun (WGS) entry which is preliminary data.</text>
</comment>
<evidence type="ECO:0000256" key="10">
    <source>
        <dbReference type="PIRNR" id="PIRNR003097"/>
    </source>
</evidence>
<comment type="similarity">
    <text evidence="2 10">Belongs to the ABC-4 integral membrane protein family. FtsX subfamily.</text>
</comment>
<accession>A0A1F7RAB9</accession>
<comment type="subcellular location">
    <subcellularLocation>
        <location evidence="1">Cell membrane</location>
        <topology evidence="1">Multi-pass membrane protein</topology>
    </subcellularLocation>
</comment>
<name>A0A1F7RAB9_9BACT</name>
<feature type="transmembrane region" description="Helical" evidence="11">
    <location>
        <begin position="268"/>
        <end position="293"/>
    </location>
</feature>
<keyword evidence="4 10" id="KW-1003">Cell membrane</keyword>
<dbReference type="PANTHER" id="PTHR47755:SF1">
    <property type="entry name" value="CELL DIVISION PROTEIN FTSX"/>
    <property type="match status" value="1"/>
</dbReference>
<reference evidence="14 15" key="1">
    <citation type="journal article" date="2016" name="Nat. Commun.">
        <title>Thousands of microbial genomes shed light on interconnected biogeochemical processes in an aquifer system.</title>
        <authorList>
            <person name="Anantharaman K."/>
            <person name="Brown C.T."/>
            <person name="Hug L.A."/>
            <person name="Sharon I."/>
            <person name="Castelle C.J."/>
            <person name="Probst A.J."/>
            <person name="Thomas B.C."/>
            <person name="Singh A."/>
            <person name="Wilkins M.J."/>
            <person name="Karaoz U."/>
            <person name="Brodie E.L."/>
            <person name="Williams K.H."/>
            <person name="Hubbard S.S."/>
            <person name="Banfield J.F."/>
        </authorList>
    </citation>
    <scope>NUCLEOTIDE SEQUENCE [LARGE SCALE GENOMIC DNA]</scope>
</reference>
<dbReference type="Gene3D" id="3.30.70.3040">
    <property type="match status" value="1"/>
</dbReference>
<organism evidence="14 15">
    <name type="scientific">Candidatus Schekmanbacteria bacterium GWA2_38_11</name>
    <dbReference type="NCBI Taxonomy" id="1817876"/>
    <lineage>
        <taxon>Bacteria</taxon>
        <taxon>Candidatus Schekmaniibacteriota</taxon>
    </lineage>
</organism>
<dbReference type="Pfam" id="PF18075">
    <property type="entry name" value="FtsX_ECD"/>
    <property type="match status" value="1"/>
</dbReference>
<evidence type="ECO:0000256" key="5">
    <source>
        <dbReference type="ARBA" id="ARBA00022618"/>
    </source>
</evidence>
<evidence type="ECO:0000256" key="8">
    <source>
        <dbReference type="ARBA" id="ARBA00023136"/>
    </source>
</evidence>
<dbReference type="InterPro" id="IPR004513">
    <property type="entry name" value="FtsX"/>
</dbReference>
<feature type="transmembrane region" description="Helical" evidence="11">
    <location>
        <begin position="225"/>
        <end position="248"/>
    </location>
</feature>
<evidence type="ECO:0000256" key="2">
    <source>
        <dbReference type="ARBA" id="ARBA00007379"/>
    </source>
</evidence>
<evidence type="ECO:0000256" key="3">
    <source>
        <dbReference type="ARBA" id="ARBA00021907"/>
    </source>
</evidence>
<gene>
    <name evidence="14" type="ORF">A2042_10100</name>
</gene>
<feature type="transmembrane region" description="Helical" evidence="11">
    <location>
        <begin position="167"/>
        <end position="194"/>
    </location>
</feature>
<dbReference type="GO" id="GO:0051301">
    <property type="term" value="P:cell division"/>
    <property type="evidence" value="ECO:0007669"/>
    <property type="project" value="UniProtKB-KW"/>
</dbReference>
<dbReference type="EMBL" id="MGDB01000149">
    <property type="protein sequence ID" value="OGL38361.1"/>
    <property type="molecule type" value="Genomic_DNA"/>
</dbReference>
<protein>
    <recommendedName>
        <fullName evidence="3 10">Cell division protein FtsX</fullName>
    </recommendedName>
</protein>
<evidence type="ECO:0000256" key="1">
    <source>
        <dbReference type="ARBA" id="ARBA00004651"/>
    </source>
</evidence>
<evidence type="ECO:0000313" key="15">
    <source>
        <dbReference type="Proteomes" id="UP000178526"/>
    </source>
</evidence>
<dbReference type="InterPro" id="IPR040690">
    <property type="entry name" value="FtsX_ECD"/>
</dbReference>
<keyword evidence="6 11" id="KW-0812">Transmembrane</keyword>
<evidence type="ECO:0000256" key="11">
    <source>
        <dbReference type="SAM" id="Phobius"/>
    </source>
</evidence>
<feature type="domain" description="FtsX extracellular" evidence="13">
    <location>
        <begin position="61"/>
        <end position="151"/>
    </location>
</feature>
<evidence type="ECO:0000259" key="13">
    <source>
        <dbReference type="Pfam" id="PF18075"/>
    </source>
</evidence>
<feature type="transmembrane region" description="Helical" evidence="11">
    <location>
        <begin position="21"/>
        <end position="44"/>
    </location>
</feature>
<dbReference type="PANTHER" id="PTHR47755">
    <property type="entry name" value="CELL DIVISION PROTEIN FTSX"/>
    <property type="match status" value="1"/>
</dbReference>
<keyword evidence="5 10" id="KW-0132">Cell division</keyword>
<dbReference type="GO" id="GO:0005886">
    <property type="term" value="C:plasma membrane"/>
    <property type="evidence" value="ECO:0007669"/>
    <property type="project" value="UniProtKB-SubCell"/>
</dbReference>
<keyword evidence="7 11" id="KW-1133">Transmembrane helix</keyword>
<feature type="domain" description="ABC3 transporter permease C-terminal" evidence="12">
    <location>
        <begin position="181"/>
        <end position="300"/>
    </location>
</feature>
<dbReference type="Pfam" id="PF02687">
    <property type="entry name" value="FtsX"/>
    <property type="match status" value="1"/>
</dbReference>
<evidence type="ECO:0000313" key="14">
    <source>
        <dbReference type="EMBL" id="OGL38361.1"/>
    </source>
</evidence>
<dbReference type="PIRSF" id="PIRSF003097">
    <property type="entry name" value="FtsX"/>
    <property type="match status" value="1"/>
</dbReference>
<evidence type="ECO:0000259" key="12">
    <source>
        <dbReference type="Pfam" id="PF02687"/>
    </source>
</evidence>
<evidence type="ECO:0000256" key="9">
    <source>
        <dbReference type="ARBA" id="ARBA00023306"/>
    </source>
</evidence>